<organism evidence="1 2">
    <name type="scientific">Gossypium raimondii</name>
    <name type="common">Peruvian cotton</name>
    <name type="synonym">Gossypium klotzschianum subsp. raimondii</name>
    <dbReference type="NCBI Taxonomy" id="29730"/>
    <lineage>
        <taxon>Eukaryota</taxon>
        <taxon>Viridiplantae</taxon>
        <taxon>Streptophyta</taxon>
        <taxon>Embryophyta</taxon>
        <taxon>Tracheophyta</taxon>
        <taxon>Spermatophyta</taxon>
        <taxon>Magnoliopsida</taxon>
        <taxon>eudicotyledons</taxon>
        <taxon>Gunneridae</taxon>
        <taxon>Pentapetalae</taxon>
        <taxon>rosids</taxon>
        <taxon>malvids</taxon>
        <taxon>Malvales</taxon>
        <taxon>Malvaceae</taxon>
        <taxon>Malvoideae</taxon>
        <taxon>Gossypium</taxon>
    </lineage>
</organism>
<gene>
    <name evidence="1" type="ORF">B456_N001800</name>
</gene>
<protein>
    <submittedName>
        <fullName evidence="1">Uncharacterized protein</fullName>
    </submittedName>
</protein>
<dbReference type="AlphaFoldDB" id="A0A0D2SLC9"/>
<dbReference type="Proteomes" id="UP000032304">
    <property type="component" value="Unassembled WGS sequence"/>
</dbReference>
<accession>A0A0D2SLC9</accession>
<keyword evidence="2" id="KW-1185">Reference proteome</keyword>
<evidence type="ECO:0000313" key="2">
    <source>
        <dbReference type="Proteomes" id="UP000032304"/>
    </source>
</evidence>
<evidence type="ECO:0000313" key="1">
    <source>
        <dbReference type="EMBL" id="KJB84042.1"/>
    </source>
</evidence>
<sequence length="151" mass="18000">MVYQSPMSQNSNLASQTSYAEIIKDFPAIVKSVLQNIINNDDFYYYFHIEISSLIGIAEQEKFYQPYQIWIIKKMIGTPQLSSVNEDKEHLSKTMMNVIINLIIIKSKQELTYYHKPIIFSMMMFINYGQMEEGYWYFLMETSRRKEMKNL</sequence>
<dbReference type="Gramene" id="KJB84042">
    <property type="protein sequence ID" value="KJB84042"/>
    <property type="gene ID" value="B456_N001800"/>
</dbReference>
<proteinExistence type="predicted"/>
<dbReference type="EMBL" id="KB204119">
    <property type="protein sequence ID" value="KJB84042.1"/>
    <property type="molecule type" value="Genomic_DNA"/>
</dbReference>
<name>A0A0D2SLC9_GOSRA</name>
<reference evidence="1 2" key="1">
    <citation type="journal article" date="2012" name="Nature">
        <title>Repeated polyploidization of Gossypium genomes and the evolution of spinnable cotton fibres.</title>
        <authorList>
            <person name="Paterson A.H."/>
            <person name="Wendel J.F."/>
            <person name="Gundlach H."/>
            <person name="Guo H."/>
            <person name="Jenkins J."/>
            <person name="Jin D."/>
            <person name="Llewellyn D."/>
            <person name="Showmaker K.C."/>
            <person name="Shu S."/>
            <person name="Udall J."/>
            <person name="Yoo M.J."/>
            <person name="Byers R."/>
            <person name="Chen W."/>
            <person name="Doron-Faigenboim A."/>
            <person name="Duke M.V."/>
            <person name="Gong L."/>
            <person name="Grimwood J."/>
            <person name="Grover C."/>
            <person name="Grupp K."/>
            <person name="Hu G."/>
            <person name="Lee T.H."/>
            <person name="Li J."/>
            <person name="Lin L."/>
            <person name="Liu T."/>
            <person name="Marler B.S."/>
            <person name="Page J.T."/>
            <person name="Roberts A.W."/>
            <person name="Romanel E."/>
            <person name="Sanders W.S."/>
            <person name="Szadkowski E."/>
            <person name="Tan X."/>
            <person name="Tang H."/>
            <person name="Xu C."/>
            <person name="Wang J."/>
            <person name="Wang Z."/>
            <person name="Zhang D."/>
            <person name="Zhang L."/>
            <person name="Ashrafi H."/>
            <person name="Bedon F."/>
            <person name="Bowers J.E."/>
            <person name="Brubaker C.L."/>
            <person name="Chee P.W."/>
            <person name="Das S."/>
            <person name="Gingle A.R."/>
            <person name="Haigler C.H."/>
            <person name="Harker D."/>
            <person name="Hoffmann L.V."/>
            <person name="Hovav R."/>
            <person name="Jones D.C."/>
            <person name="Lemke C."/>
            <person name="Mansoor S."/>
            <person name="ur Rahman M."/>
            <person name="Rainville L.N."/>
            <person name="Rambani A."/>
            <person name="Reddy U.K."/>
            <person name="Rong J.K."/>
            <person name="Saranga Y."/>
            <person name="Scheffler B.E."/>
            <person name="Scheffler J.A."/>
            <person name="Stelly D.M."/>
            <person name="Triplett B.A."/>
            <person name="Van Deynze A."/>
            <person name="Vaslin M.F."/>
            <person name="Waghmare V.N."/>
            <person name="Walford S.A."/>
            <person name="Wright R.J."/>
            <person name="Zaki E.A."/>
            <person name="Zhang T."/>
            <person name="Dennis E.S."/>
            <person name="Mayer K.F."/>
            <person name="Peterson D.G."/>
            <person name="Rokhsar D.S."/>
            <person name="Wang X."/>
            <person name="Schmutz J."/>
        </authorList>
    </citation>
    <scope>NUCLEOTIDE SEQUENCE [LARGE SCALE GENOMIC DNA]</scope>
</reference>